<name>A9KNB9_LACP7</name>
<feature type="transmembrane region" description="Helical" evidence="1">
    <location>
        <begin position="217"/>
        <end position="237"/>
    </location>
</feature>
<dbReference type="STRING" id="357809.Cphy_2675"/>
<accession>A9KNB9</accession>
<feature type="transmembrane region" description="Helical" evidence="1">
    <location>
        <begin position="12"/>
        <end position="35"/>
    </location>
</feature>
<protein>
    <recommendedName>
        <fullName evidence="4">ABC transporter permease</fullName>
    </recommendedName>
</protein>
<dbReference type="Pfam" id="PF06182">
    <property type="entry name" value="ABC2_membrane_6"/>
    <property type="match status" value="1"/>
</dbReference>
<evidence type="ECO:0000313" key="3">
    <source>
        <dbReference type="Proteomes" id="UP000000370"/>
    </source>
</evidence>
<dbReference type="PANTHER" id="PTHR36833">
    <property type="entry name" value="SLR0610 PROTEIN-RELATED"/>
    <property type="match status" value="1"/>
</dbReference>
<dbReference type="HOGENOM" id="CLU_071040_1_0_9"/>
<gene>
    <name evidence="2" type="ordered locus">Cphy_2675</name>
</gene>
<keyword evidence="1" id="KW-0812">Transmembrane</keyword>
<reference evidence="3" key="1">
    <citation type="submission" date="2007-11" db="EMBL/GenBank/DDBJ databases">
        <title>Complete genome sequence of Clostridium phytofermentans ISDg.</title>
        <authorList>
            <person name="Leschine S.B."/>
            <person name="Warnick T.A."/>
            <person name="Blanchard J.L."/>
            <person name="Schnell D.J."/>
            <person name="Petit E.L."/>
            <person name="LaTouf W.G."/>
            <person name="Copeland A."/>
            <person name="Lucas S."/>
            <person name="Lapidus A."/>
            <person name="Barry K."/>
            <person name="Glavina del Rio T."/>
            <person name="Dalin E."/>
            <person name="Tice H."/>
            <person name="Pitluck S."/>
            <person name="Kiss H."/>
            <person name="Brettin T."/>
            <person name="Bruce D."/>
            <person name="Detter J.C."/>
            <person name="Han C."/>
            <person name="Kuske C."/>
            <person name="Schmutz J."/>
            <person name="Larimer F."/>
            <person name="Land M."/>
            <person name="Hauser L."/>
            <person name="Kyrpides N."/>
            <person name="Kim E.A."/>
            <person name="Richardson P."/>
        </authorList>
    </citation>
    <scope>NUCLEOTIDE SEQUENCE [LARGE SCALE GENOMIC DNA]</scope>
    <source>
        <strain evidence="3">ATCC 700394 / DSM 18823 / ISDg</strain>
    </source>
</reference>
<dbReference type="AlphaFoldDB" id="A9KNB9"/>
<organism evidence="2 3">
    <name type="scientific">Lachnoclostridium phytofermentans (strain ATCC 700394 / DSM 18823 / ISDg)</name>
    <name type="common">Clostridium phytofermentans</name>
    <dbReference type="NCBI Taxonomy" id="357809"/>
    <lineage>
        <taxon>Bacteria</taxon>
        <taxon>Bacillati</taxon>
        <taxon>Bacillota</taxon>
        <taxon>Clostridia</taxon>
        <taxon>Lachnospirales</taxon>
        <taxon>Lachnospiraceae</taxon>
    </lineage>
</organism>
<dbReference type="PANTHER" id="PTHR36833:SF1">
    <property type="entry name" value="INTEGRAL MEMBRANE TRANSPORT PROTEIN"/>
    <property type="match status" value="1"/>
</dbReference>
<keyword evidence="3" id="KW-1185">Reference proteome</keyword>
<dbReference type="InterPro" id="IPR010390">
    <property type="entry name" value="ABC-2_transporter-like"/>
</dbReference>
<sequence>MNLKSQMQYKLSFFLTTVGQFITAFTSFFGLYFIFSKVNAIDDFTNGQVFMCFAVVMMAFSIGEMIGGGFTVFTMMMGNGEFDRILVRPRNTILQILMPHMDFSRLGLLVQAIIVLCYAIPISGITWTWQKALTLCLMILCGSALFFGLFLLKAACSFFTVESPEFMNILTYGARQFGRYPFSVYGDGVLKFLTYVIPLALFQYYPLLYLLDRKQNPIIIILPVISLLFLIPCYAVFRFGMSRYKSTGS</sequence>
<evidence type="ECO:0000313" key="2">
    <source>
        <dbReference type="EMBL" id="ABX43036.1"/>
    </source>
</evidence>
<dbReference type="KEGG" id="cpy:Cphy_2675"/>
<dbReference type="Proteomes" id="UP000000370">
    <property type="component" value="Chromosome"/>
</dbReference>
<keyword evidence="1" id="KW-0472">Membrane</keyword>
<feature type="transmembrane region" description="Helical" evidence="1">
    <location>
        <begin position="182"/>
        <end position="205"/>
    </location>
</feature>
<dbReference type="eggNOG" id="COG3694">
    <property type="taxonomic scope" value="Bacteria"/>
</dbReference>
<feature type="transmembrane region" description="Helical" evidence="1">
    <location>
        <begin position="132"/>
        <end position="161"/>
    </location>
</feature>
<keyword evidence="1" id="KW-1133">Transmembrane helix</keyword>
<feature type="transmembrane region" description="Helical" evidence="1">
    <location>
        <begin position="106"/>
        <end position="126"/>
    </location>
</feature>
<proteinExistence type="predicted"/>
<evidence type="ECO:0008006" key="4">
    <source>
        <dbReference type="Google" id="ProtNLM"/>
    </source>
</evidence>
<evidence type="ECO:0000256" key="1">
    <source>
        <dbReference type="SAM" id="Phobius"/>
    </source>
</evidence>
<dbReference type="EMBL" id="CP000885">
    <property type="protein sequence ID" value="ABX43036.1"/>
    <property type="molecule type" value="Genomic_DNA"/>
</dbReference>
<feature type="transmembrane region" description="Helical" evidence="1">
    <location>
        <begin position="47"/>
        <end position="74"/>
    </location>
</feature>